<dbReference type="AlphaFoldDB" id="A0A6L6XQP0"/>
<dbReference type="Proteomes" id="UP000473525">
    <property type="component" value="Unassembled WGS sequence"/>
</dbReference>
<comment type="caution">
    <text evidence="1">The sequence shown here is derived from an EMBL/GenBank/DDBJ whole genome shotgun (WGS) entry which is preliminary data.</text>
</comment>
<keyword evidence="2" id="KW-1185">Reference proteome</keyword>
<evidence type="ECO:0000313" key="1">
    <source>
        <dbReference type="EMBL" id="MVQ48997.1"/>
    </source>
</evidence>
<organism evidence="1 2">
    <name type="scientific">Nocardioides agri</name>
    <dbReference type="NCBI Taxonomy" id="2682843"/>
    <lineage>
        <taxon>Bacteria</taxon>
        <taxon>Bacillati</taxon>
        <taxon>Actinomycetota</taxon>
        <taxon>Actinomycetes</taxon>
        <taxon>Propionibacteriales</taxon>
        <taxon>Nocardioidaceae</taxon>
        <taxon>Nocardioides</taxon>
    </lineage>
</organism>
<reference evidence="1 2" key="1">
    <citation type="submission" date="2019-12" db="EMBL/GenBank/DDBJ databases">
        <authorList>
            <person name="Huq M.A."/>
        </authorList>
    </citation>
    <scope>NUCLEOTIDE SEQUENCE [LARGE SCALE GENOMIC DNA]</scope>
    <source>
        <strain evidence="1 2">MAH-18</strain>
    </source>
</reference>
<accession>A0A6L6XQP0</accession>
<protein>
    <submittedName>
        <fullName evidence="1">Uncharacterized protein</fullName>
    </submittedName>
</protein>
<dbReference type="EMBL" id="WSEK01000004">
    <property type="protein sequence ID" value="MVQ48997.1"/>
    <property type="molecule type" value="Genomic_DNA"/>
</dbReference>
<proteinExistence type="predicted"/>
<name>A0A6L6XQP0_9ACTN</name>
<gene>
    <name evidence="1" type="ORF">GON03_07365</name>
</gene>
<dbReference type="RefSeq" id="WP_157341454.1">
    <property type="nucleotide sequence ID" value="NZ_WSEK01000004.1"/>
</dbReference>
<evidence type="ECO:0000313" key="2">
    <source>
        <dbReference type="Proteomes" id="UP000473525"/>
    </source>
</evidence>
<sequence length="843" mass="90056">MTIRNDATRQTIRATDLRTARAVVPRQGQALLDTDLDQQARHTLTRIEAETADTLGSPGRFVVPAGSTAFAITVAATPSACSIGGGRGYLGGWLLENPSTCTLGVTQPHPRADAAVAGPVAMVVKALIRHVDPVEETAYADPALGDAQAAGRSLVDWQVFPFAPSGAWPSPSCATVTGQADWQRLVAPSTGTLAVVPDAAPPSTDPCSLAPAGGYSRSDNLCFRIEVDGGIARNDFPDIDGPRFGLAGLRVKMSRRNASLMVRVKGASGTEVTVEPPALDPHNWFATGMYAELVSAHDDVDPRAAVASTRMFQVATASDSVVTLDSTAAAMLSGLTGTWYLRLWDTFPDGSGTQTVTTTAAAPAVSQDIDLGDGVKIRLGAGSGGPASTTFRRGDHWTFAGRSDGTIDWPAGSPQELPHGPDTRYAPLAVLNGASPFEDCRIPAASLTDRSLLFRGGDGQAVMVPPGGGFVGLPSPLRVAVMRGRTPVAGARLRWSTPAAPVSPPSQINGQPVSTAAVVEVNTGTDGVCQVQWSIDSATSASAQRVQVTLLDGTGNPEGASLVFTSQFSTAANTSYQPGACKVLNNSTTVQEALDELCANLGHGPEEEPETLRITSIVLLGDRTEDTLLEKELILNGKEVEYDAFLDSIVIGISGNALECTPEPWDPIVEVELDLPYPTTDPDRWYWGNASMDPGRGGGIRGFFGFQRMRLAGEVFTKVRARTPRDRDIERLDRGLTWTPGGWARRFLETAPQHRFGYAPAVLVEEMKELEWEFEEEPRTLCRLRVRSAHVWAKGERSERAWLNAEHLGTSDGLTARELLLGERDPQRAADLDMFFYLRLPRG</sequence>